<feature type="binding site" evidence="9">
    <location>
        <position position="312"/>
    </location>
    <ligand>
        <name>ATP</name>
        <dbReference type="ChEBI" id="CHEBI:30616"/>
    </ligand>
</feature>
<comment type="catalytic activity">
    <reaction evidence="8 9">
        <text>glycerol + ATP = sn-glycerol 3-phosphate + ADP + H(+)</text>
        <dbReference type="Rhea" id="RHEA:21644"/>
        <dbReference type="ChEBI" id="CHEBI:15378"/>
        <dbReference type="ChEBI" id="CHEBI:17754"/>
        <dbReference type="ChEBI" id="CHEBI:30616"/>
        <dbReference type="ChEBI" id="CHEBI:57597"/>
        <dbReference type="ChEBI" id="CHEBI:456216"/>
        <dbReference type="EC" id="2.7.1.30"/>
    </reaction>
</comment>
<feature type="binding site" evidence="9">
    <location>
        <position position="134"/>
    </location>
    <ligand>
        <name>sn-glycerol 3-phosphate</name>
        <dbReference type="ChEBI" id="CHEBI:57597"/>
    </ligand>
</feature>
<dbReference type="Proteomes" id="UP000094622">
    <property type="component" value="Unassembled WGS sequence"/>
</dbReference>
<evidence type="ECO:0000256" key="9">
    <source>
        <dbReference type="HAMAP-Rule" id="MF_00186"/>
    </source>
</evidence>
<dbReference type="InterPro" id="IPR018483">
    <property type="entry name" value="Carb_kinase_FGGY_CS"/>
</dbReference>
<dbReference type="OrthoDB" id="9805576at2"/>
<evidence type="ECO:0000313" key="13">
    <source>
        <dbReference type="EMBL" id="ODN71003.1"/>
    </source>
</evidence>
<feature type="binding site" evidence="9">
    <location>
        <position position="265"/>
    </location>
    <ligand>
        <name>ATP</name>
        <dbReference type="ChEBI" id="CHEBI:30616"/>
    </ligand>
</feature>
<feature type="binding site" evidence="9">
    <location>
        <position position="243"/>
    </location>
    <ligand>
        <name>sn-glycerol 3-phosphate</name>
        <dbReference type="ChEBI" id="CHEBI:57597"/>
    </ligand>
</feature>
<organism evidence="13 14">
    <name type="scientific">Methylobrevis pamukkalensis</name>
    <dbReference type="NCBI Taxonomy" id="1439726"/>
    <lineage>
        <taxon>Bacteria</taxon>
        <taxon>Pseudomonadati</taxon>
        <taxon>Pseudomonadota</taxon>
        <taxon>Alphaproteobacteria</taxon>
        <taxon>Hyphomicrobiales</taxon>
        <taxon>Pleomorphomonadaceae</taxon>
        <taxon>Methylobrevis</taxon>
    </lineage>
</organism>
<feature type="binding site" evidence="9">
    <location>
        <position position="410"/>
    </location>
    <ligand>
        <name>ATP</name>
        <dbReference type="ChEBI" id="CHEBI:30616"/>
    </ligand>
</feature>
<proteinExistence type="inferred from homology"/>
<feature type="binding site" evidence="9">
    <location>
        <position position="308"/>
    </location>
    <ligand>
        <name>ATP</name>
        <dbReference type="ChEBI" id="CHEBI:30616"/>
    </ligand>
</feature>
<keyword evidence="4 9" id="KW-0547">Nucleotide-binding</keyword>
<feature type="binding site" evidence="9">
    <location>
        <position position="12"/>
    </location>
    <ligand>
        <name>ATP</name>
        <dbReference type="ChEBI" id="CHEBI:30616"/>
    </ligand>
</feature>
<dbReference type="InterPro" id="IPR005999">
    <property type="entry name" value="Glycerol_kin"/>
</dbReference>
<feature type="binding site" evidence="9">
    <location>
        <position position="82"/>
    </location>
    <ligand>
        <name>glycerol</name>
        <dbReference type="ChEBI" id="CHEBI:17754"/>
    </ligand>
</feature>
<dbReference type="Gene3D" id="3.30.420.40">
    <property type="match status" value="2"/>
</dbReference>
<dbReference type="GO" id="GO:0004370">
    <property type="term" value="F:glycerol kinase activity"/>
    <property type="evidence" value="ECO:0007669"/>
    <property type="project" value="UniProtKB-UniRule"/>
</dbReference>
<comment type="pathway">
    <text evidence="1 9">Polyol metabolism; glycerol degradation via glycerol kinase pathway; sn-glycerol 3-phosphate from glycerol: step 1/1.</text>
</comment>
<name>A0A1E3H3U6_9HYPH</name>
<dbReference type="HAMAP" id="MF_00186">
    <property type="entry name" value="Glycerol_kin"/>
    <property type="match status" value="1"/>
</dbReference>
<keyword evidence="5 9" id="KW-0418">Kinase</keyword>
<dbReference type="InterPro" id="IPR018485">
    <property type="entry name" value="FGGY_C"/>
</dbReference>
<feature type="binding site" evidence="9">
    <location>
        <position position="410"/>
    </location>
    <ligand>
        <name>ADP</name>
        <dbReference type="ChEBI" id="CHEBI:456216"/>
    </ligand>
</feature>
<accession>A0A1E3H3U6</accession>
<feature type="domain" description="Carbohydrate kinase FGGY N-terminal" evidence="11">
    <location>
        <begin position="5"/>
        <end position="250"/>
    </location>
</feature>
<dbReference type="EMBL" id="MCRJ01000032">
    <property type="protein sequence ID" value="ODN71003.1"/>
    <property type="molecule type" value="Genomic_DNA"/>
</dbReference>
<evidence type="ECO:0000256" key="3">
    <source>
        <dbReference type="ARBA" id="ARBA00022679"/>
    </source>
</evidence>
<comment type="activity regulation">
    <text evidence="9">Inhibited by fructose 1,6-bisphosphate (FBP).</text>
</comment>
<evidence type="ECO:0000256" key="7">
    <source>
        <dbReference type="ARBA" id="ARBA00022840"/>
    </source>
</evidence>
<feature type="binding site" evidence="9">
    <location>
        <position position="14"/>
    </location>
    <ligand>
        <name>ATP</name>
        <dbReference type="ChEBI" id="CHEBI:30616"/>
    </ligand>
</feature>
<dbReference type="EC" id="2.7.1.30" evidence="9"/>
<dbReference type="PROSITE" id="PS00445">
    <property type="entry name" value="FGGY_KINASES_2"/>
    <property type="match status" value="1"/>
</dbReference>
<gene>
    <name evidence="13" type="primary">glpK_1</name>
    <name evidence="9" type="synonym">glpK</name>
    <name evidence="13" type="ORF">A6302_01637</name>
</gene>
<evidence type="ECO:0000256" key="10">
    <source>
        <dbReference type="RuleBase" id="RU003733"/>
    </source>
</evidence>
<dbReference type="PANTHER" id="PTHR10196">
    <property type="entry name" value="SUGAR KINASE"/>
    <property type="match status" value="1"/>
</dbReference>
<dbReference type="GO" id="GO:0019563">
    <property type="term" value="P:glycerol catabolic process"/>
    <property type="evidence" value="ECO:0007669"/>
    <property type="project" value="UniProtKB-UniRule"/>
</dbReference>
<comment type="similarity">
    <text evidence="2 9 10">Belongs to the FGGY kinase family.</text>
</comment>
<comment type="caution">
    <text evidence="13">The sequence shown here is derived from an EMBL/GenBank/DDBJ whole genome shotgun (WGS) entry which is preliminary data.</text>
</comment>
<dbReference type="FunFam" id="3.30.420.40:FF:000007">
    <property type="entry name" value="Glycerol kinase"/>
    <property type="match status" value="1"/>
</dbReference>
<dbReference type="NCBIfam" id="NF000756">
    <property type="entry name" value="PRK00047.1"/>
    <property type="match status" value="1"/>
</dbReference>
<evidence type="ECO:0000259" key="11">
    <source>
        <dbReference type="Pfam" id="PF00370"/>
    </source>
</evidence>
<dbReference type="PIRSF" id="PIRSF000538">
    <property type="entry name" value="GlpK"/>
    <property type="match status" value="1"/>
</dbReference>
<protein>
    <recommendedName>
        <fullName evidence="9">Glycerol kinase</fullName>
        <ecNumber evidence="9">2.7.1.30</ecNumber>
    </recommendedName>
    <alternativeName>
        <fullName evidence="9">ATP:glycerol 3-phosphotransferase</fullName>
    </alternativeName>
    <alternativeName>
        <fullName evidence="9">Glycerokinase</fullName>
        <shortName evidence="9">GK</shortName>
    </alternativeName>
</protein>
<dbReference type="NCBIfam" id="TIGR01311">
    <property type="entry name" value="glycerol_kin"/>
    <property type="match status" value="1"/>
</dbReference>
<feature type="binding site" evidence="9">
    <location>
        <position position="12"/>
    </location>
    <ligand>
        <name>sn-glycerol 3-phosphate</name>
        <dbReference type="ChEBI" id="CHEBI:57597"/>
    </ligand>
</feature>
<keyword evidence="6 9" id="KW-0319">Glycerol metabolism</keyword>
<dbReference type="GO" id="GO:0006072">
    <property type="term" value="P:glycerol-3-phosphate metabolic process"/>
    <property type="evidence" value="ECO:0007669"/>
    <property type="project" value="InterPro"/>
</dbReference>
<feature type="binding site" evidence="9">
    <location>
        <position position="83"/>
    </location>
    <ligand>
        <name>glycerol</name>
        <dbReference type="ChEBI" id="CHEBI:17754"/>
    </ligand>
</feature>
<evidence type="ECO:0000256" key="6">
    <source>
        <dbReference type="ARBA" id="ARBA00022798"/>
    </source>
</evidence>
<dbReference type="SUPFAM" id="SSF53067">
    <property type="entry name" value="Actin-like ATPase domain"/>
    <property type="match status" value="2"/>
</dbReference>
<feature type="binding site" evidence="9">
    <location>
        <position position="83"/>
    </location>
    <ligand>
        <name>sn-glycerol 3-phosphate</name>
        <dbReference type="ChEBI" id="CHEBI:57597"/>
    </ligand>
</feature>
<comment type="caution">
    <text evidence="9">Lacks conserved residue(s) required for the propagation of feature annotation.</text>
</comment>
<evidence type="ECO:0000256" key="8">
    <source>
        <dbReference type="ARBA" id="ARBA00052101"/>
    </source>
</evidence>
<feature type="domain" description="Carbohydrate kinase FGGY C-terminal" evidence="12">
    <location>
        <begin position="260"/>
        <end position="448"/>
    </location>
</feature>
<feature type="binding site" evidence="9">
    <location>
        <position position="16"/>
    </location>
    <ligand>
        <name>ADP</name>
        <dbReference type="ChEBI" id="CHEBI:456216"/>
    </ligand>
</feature>
<evidence type="ECO:0000256" key="5">
    <source>
        <dbReference type="ARBA" id="ARBA00022777"/>
    </source>
</evidence>
<sequence length="497" mass="53585">MADHILAIDQGTTSTRSLVFDAAQKIVGSAQQEFTQHYPHPGWVEHDPADLVRTTTETMKAAIAAAGITAADIAAIGITNQRETTLVWDRATGDPVHPAIVWQDRRTAAMCAELKETGLEPMVTERTGLLLDPYFSGTKIAWILDNVPGARTRAEAGELAFGTVDSWLIFNLTGGAVHATDATNAARTLLFDIRRNAWDDDLLAAFGVPRAMLPEVKDCAADFGRLDPEILGAAIPILGVAGDQHAATVGQACFAPGMMKATYGTGCFAVLNTGNEFVPSRNRLVTTIAYRLDGVTTYALEGSIFIAGAAVQWLRDGIKVIDKAARSGELAATADPEQDVYLVPAFTGLGAPHWDAEARGAIFGITRNTGPSEFARAALEAVCFQTADLLDAMHKDWSASAETILRVDGGMVASDWTMQRLADLLDAPVDRPEILETTALGAAWLAGRRAGIWPDEAGFSATWKRERCFEPAMDHETRQRKVAGWRDAVRRTLTRPD</sequence>
<dbReference type="Pfam" id="PF00370">
    <property type="entry name" value="FGGY_N"/>
    <property type="match status" value="1"/>
</dbReference>
<dbReference type="FunFam" id="3.30.420.40:FF:000008">
    <property type="entry name" value="Glycerol kinase"/>
    <property type="match status" value="1"/>
</dbReference>
<comment type="function">
    <text evidence="9">Key enzyme in the regulation of glycerol uptake and metabolism. Catalyzes the phosphorylation of glycerol to yield sn-glycerol 3-phosphate.</text>
</comment>
<dbReference type="PATRIC" id="fig|1439726.3.peg.1728"/>
<feature type="binding site" evidence="9">
    <location>
        <position position="134"/>
    </location>
    <ligand>
        <name>glycerol</name>
        <dbReference type="ChEBI" id="CHEBI:17754"/>
    </ligand>
</feature>
<dbReference type="Pfam" id="PF02782">
    <property type="entry name" value="FGGY_C"/>
    <property type="match status" value="1"/>
</dbReference>
<dbReference type="PROSITE" id="PS00933">
    <property type="entry name" value="FGGY_KINASES_1"/>
    <property type="match status" value="1"/>
</dbReference>
<evidence type="ECO:0000259" key="12">
    <source>
        <dbReference type="Pfam" id="PF02782"/>
    </source>
</evidence>
<dbReference type="PANTHER" id="PTHR10196:SF78">
    <property type="entry name" value="GLYCEROL KINASE"/>
    <property type="match status" value="1"/>
</dbReference>
<dbReference type="InterPro" id="IPR043129">
    <property type="entry name" value="ATPase_NBD"/>
</dbReference>
<keyword evidence="7 9" id="KW-0067">ATP-binding</keyword>
<evidence type="ECO:0000256" key="2">
    <source>
        <dbReference type="ARBA" id="ARBA00009156"/>
    </source>
</evidence>
<feature type="binding site" evidence="9">
    <location>
        <position position="12"/>
    </location>
    <ligand>
        <name>ADP</name>
        <dbReference type="ChEBI" id="CHEBI:456216"/>
    </ligand>
</feature>
<feature type="binding site" evidence="9">
    <location>
        <position position="82"/>
    </location>
    <ligand>
        <name>sn-glycerol 3-phosphate</name>
        <dbReference type="ChEBI" id="CHEBI:57597"/>
    </ligand>
</feature>
<evidence type="ECO:0000256" key="4">
    <source>
        <dbReference type="ARBA" id="ARBA00022741"/>
    </source>
</evidence>
<evidence type="ECO:0000256" key="1">
    <source>
        <dbReference type="ARBA" id="ARBA00005190"/>
    </source>
</evidence>
<dbReference type="InterPro" id="IPR018484">
    <property type="entry name" value="FGGY_N"/>
</dbReference>
<dbReference type="UniPathway" id="UPA00618">
    <property type="reaction ID" value="UER00672"/>
</dbReference>
<dbReference type="RefSeq" id="WP_069306490.1">
    <property type="nucleotide sequence ID" value="NZ_MCRJ01000032.1"/>
</dbReference>
<feature type="binding site" evidence="9">
    <location>
        <position position="13"/>
    </location>
    <ligand>
        <name>ATP</name>
        <dbReference type="ChEBI" id="CHEBI:30616"/>
    </ligand>
</feature>
<feature type="binding site" evidence="9">
    <location>
        <position position="244"/>
    </location>
    <ligand>
        <name>glycerol</name>
        <dbReference type="ChEBI" id="CHEBI:17754"/>
    </ligand>
</feature>
<feature type="binding site" evidence="9">
    <location>
        <position position="243"/>
    </location>
    <ligand>
        <name>glycerol</name>
        <dbReference type="ChEBI" id="CHEBI:17754"/>
    </ligand>
</feature>
<keyword evidence="3 9" id="KW-0808">Transferase</keyword>
<dbReference type="GO" id="GO:0005524">
    <property type="term" value="F:ATP binding"/>
    <property type="evidence" value="ECO:0007669"/>
    <property type="project" value="UniProtKB-UniRule"/>
</dbReference>
<dbReference type="GO" id="GO:0005829">
    <property type="term" value="C:cytosol"/>
    <property type="evidence" value="ECO:0007669"/>
    <property type="project" value="TreeGrafter"/>
</dbReference>
<keyword evidence="14" id="KW-1185">Reference proteome</keyword>
<feature type="binding site" evidence="9">
    <location>
        <position position="308"/>
    </location>
    <ligand>
        <name>ADP</name>
        <dbReference type="ChEBI" id="CHEBI:456216"/>
    </ligand>
</feature>
<dbReference type="AlphaFoldDB" id="A0A1E3H3U6"/>
<dbReference type="CDD" id="cd07786">
    <property type="entry name" value="FGGY_EcGK_like"/>
    <property type="match status" value="1"/>
</dbReference>
<reference evidence="13 14" key="1">
    <citation type="submission" date="2016-07" db="EMBL/GenBank/DDBJ databases">
        <title>Draft Genome Sequence of Methylobrevis pamukkalensis PK2.</title>
        <authorList>
            <person name="Vasilenko O.V."/>
            <person name="Doronina N.V."/>
            <person name="Shmareva M.N."/>
            <person name="Tarlachkov S.V."/>
            <person name="Mustakhimov I."/>
            <person name="Trotsenko Y.A."/>
        </authorList>
    </citation>
    <scope>NUCLEOTIDE SEQUENCE [LARGE SCALE GENOMIC DNA]</scope>
    <source>
        <strain evidence="13 14">PK2</strain>
    </source>
</reference>
<evidence type="ECO:0000313" key="14">
    <source>
        <dbReference type="Proteomes" id="UP000094622"/>
    </source>
</evidence>
<dbReference type="InterPro" id="IPR000577">
    <property type="entry name" value="Carb_kinase_FGGY"/>
</dbReference>
<feature type="binding site" evidence="9">
    <location>
        <position position="265"/>
    </location>
    <ligand>
        <name>ADP</name>
        <dbReference type="ChEBI" id="CHEBI:456216"/>
    </ligand>
</feature>